<comment type="caution">
    <text evidence="1">The sequence shown here is derived from an EMBL/GenBank/DDBJ whole genome shotgun (WGS) entry which is preliminary data.</text>
</comment>
<dbReference type="SUPFAM" id="SSF53850">
    <property type="entry name" value="Periplasmic binding protein-like II"/>
    <property type="match status" value="1"/>
</dbReference>
<proteinExistence type="predicted"/>
<dbReference type="PROSITE" id="PS51257">
    <property type="entry name" value="PROKAR_LIPOPROTEIN"/>
    <property type="match status" value="1"/>
</dbReference>
<evidence type="ECO:0000313" key="1">
    <source>
        <dbReference type="EMBL" id="TDP26998.1"/>
    </source>
</evidence>
<protein>
    <submittedName>
        <fullName evidence="1">ABC-type nitrate/sulfonate/bicarbonate transport system substrate-binding protein</fullName>
    </submittedName>
</protein>
<accession>A0A4R6NVX2</accession>
<dbReference type="RefSeq" id="WP_133540912.1">
    <property type="nucleotide sequence ID" value="NZ_SNXI01000036.1"/>
</dbReference>
<evidence type="ECO:0000313" key="2">
    <source>
        <dbReference type="Proteomes" id="UP000295531"/>
    </source>
</evidence>
<organism evidence="1 2">
    <name type="scientific">Idiomarina aquatica</name>
    <dbReference type="NCBI Taxonomy" id="1327752"/>
    <lineage>
        <taxon>Bacteria</taxon>
        <taxon>Pseudomonadati</taxon>
        <taxon>Pseudomonadota</taxon>
        <taxon>Gammaproteobacteria</taxon>
        <taxon>Alteromonadales</taxon>
        <taxon>Idiomarinaceae</taxon>
        <taxon>Idiomarina</taxon>
    </lineage>
</organism>
<dbReference type="EMBL" id="SNXI01000036">
    <property type="protein sequence ID" value="TDP26998.1"/>
    <property type="molecule type" value="Genomic_DNA"/>
</dbReference>
<reference evidence="1 2" key="1">
    <citation type="submission" date="2019-03" db="EMBL/GenBank/DDBJ databases">
        <title>Freshwater and sediment microbial communities from various areas in North America, analyzing microbe dynamics in response to fracking.</title>
        <authorList>
            <person name="Lamendella R."/>
        </authorList>
    </citation>
    <scope>NUCLEOTIDE SEQUENCE [LARGE SCALE GENOMIC DNA]</scope>
    <source>
        <strain evidence="1 2">18_TX</strain>
    </source>
</reference>
<sequence length="317" mass="35157">MSRAAKSINSCLRSGFIWVVSAFLLACSPPHEPVNLAGNNWLGYQPFYVAKELNPQTVNELEFSIHSLPSTSNLLRLMSEGQLDGGFLTLDEALIYQQGTNEQLCVAMVTDVSRGGDGLIMRPDWREQPEPLRIAHEATAVGGYMLKRAKQFEVFEGKAIQPSVATLNMHASLFESGAVDGVITFHPVLGRLERMPSEVIFDSSMIAAEIVDLLVIKKSVWDRHGGHIRPKLMQLWQTSVSEFKALTPEVTRIVSVNTGLSRRELVLALADLELVGATDSEEFNLSETLKSVQQFLLETGHLTKRQSLDYCDKGWAN</sequence>
<gene>
    <name evidence="1" type="ORF">DEU29_1362</name>
</gene>
<keyword evidence="2" id="KW-1185">Reference proteome</keyword>
<dbReference type="AlphaFoldDB" id="A0A4R6NVX2"/>
<name>A0A4R6NVX2_9GAMM</name>
<dbReference type="OrthoDB" id="5292144at2"/>
<dbReference type="Proteomes" id="UP000295531">
    <property type="component" value="Unassembled WGS sequence"/>
</dbReference>